<dbReference type="OrthoDB" id="5298532at2"/>
<dbReference type="InterPro" id="IPR041657">
    <property type="entry name" value="HTH_17"/>
</dbReference>
<keyword evidence="3" id="KW-1185">Reference proteome</keyword>
<evidence type="ECO:0000313" key="2">
    <source>
        <dbReference type="EMBL" id="SFM41629.1"/>
    </source>
</evidence>
<accession>A0A1I4QNN3</accession>
<dbReference type="Proteomes" id="UP000199339">
    <property type="component" value="Unassembled WGS sequence"/>
</dbReference>
<dbReference type="InterPro" id="IPR009061">
    <property type="entry name" value="DNA-bd_dom_put_sf"/>
</dbReference>
<protein>
    <submittedName>
        <fullName evidence="2">Transcriptional regulator, AlpA family</fullName>
    </submittedName>
</protein>
<proteinExistence type="predicted"/>
<feature type="domain" description="Helix-turn-helix" evidence="1">
    <location>
        <begin position="2"/>
        <end position="50"/>
    </location>
</feature>
<organism evidence="2 3">
    <name type="scientific">Marinobacter pelagius</name>
    <dbReference type="NCBI Taxonomy" id="379482"/>
    <lineage>
        <taxon>Bacteria</taxon>
        <taxon>Pseudomonadati</taxon>
        <taxon>Pseudomonadota</taxon>
        <taxon>Gammaproteobacteria</taxon>
        <taxon>Pseudomonadales</taxon>
        <taxon>Marinobacteraceae</taxon>
        <taxon>Marinobacter</taxon>
    </lineage>
</organism>
<dbReference type="Pfam" id="PF12728">
    <property type="entry name" value="HTH_17"/>
    <property type="match status" value="1"/>
</dbReference>
<dbReference type="Gene3D" id="1.10.238.160">
    <property type="match status" value="1"/>
</dbReference>
<sequence length="54" mass="6520">MFYTIDEVSSRYKVSTKTIWRWVREGRFPRPVKVGPGTTRWREEDLQAFEEGLQ</sequence>
<evidence type="ECO:0000313" key="3">
    <source>
        <dbReference type="Proteomes" id="UP000199339"/>
    </source>
</evidence>
<evidence type="ECO:0000259" key="1">
    <source>
        <dbReference type="Pfam" id="PF12728"/>
    </source>
</evidence>
<reference evidence="3" key="1">
    <citation type="submission" date="2016-10" db="EMBL/GenBank/DDBJ databases">
        <authorList>
            <person name="Varghese N."/>
            <person name="Submissions S."/>
        </authorList>
    </citation>
    <scope>NUCLEOTIDE SEQUENCE [LARGE SCALE GENOMIC DNA]</scope>
    <source>
        <strain evidence="3">CGMCC 1.6775</strain>
    </source>
</reference>
<gene>
    <name evidence="2" type="ORF">SAMN04487961_0187</name>
</gene>
<dbReference type="AlphaFoldDB" id="A0A1I4QNN3"/>
<dbReference type="SUPFAM" id="SSF46955">
    <property type="entry name" value="Putative DNA-binding domain"/>
    <property type="match status" value="1"/>
</dbReference>
<dbReference type="EMBL" id="FOUR01000001">
    <property type="protein sequence ID" value="SFM41629.1"/>
    <property type="molecule type" value="Genomic_DNA"/>
</dbReference>
<name>A0A1I4QNN3_9GAMM</name>